<dbReference type="AlphaFoldDB" id="A0A0G1Q198"/>
<sequence>MTPTSPSPAFKFGEKTDDPLAMYLADIYTVPVNLAGVPAISVPCREGSLPIGLQIIGRHFDEKTILQTALAYERI</sequence>
<name>A0A0G1Q198_9BACT</name>
<comment type="caution">
    <text evidence="2">The sequence shown here is derived from an EMBL/GenBank/DDBJ whole genome shotgun (WGS) entry which is preliminary data.</text>
</comment>
<dbReference type="Pfam" id="PF01425">
    <property type="entry name" value="Amidase"/>
    <property type="match status" value="1"/>
</dbReference>
<dbReference type="Gene3D" id="3.90.1300.10">
    <property type="entry name" value="Amidase signature (AS) domain"/>
    <property type="match status" value="1"/>
</dbReference>
<evidence type="ECO:0000313" key="3">
    <source>
        <dbReference type="Proteomes" id="UP000034202"/>
    </source>
</evidence>
<dbReference type="EMBL" id="LCMQ01000052">
    <property type="protein sequence ID" value="KKU38891.1"/>
    <property type="molecule type" value="Genomic_DNA"/>
</dbReference>
<gene>
    <name evidence="2" type="ORF">UX55_C0052G0003</name>
</gene>
<dbReference type="GO" id="GO:0016740">
    <property type="term" value="F:transferase activity"/>
    <property type="evidence" value="ECO:0007669"/>
    <property type="project" value="UniProtKB-KW"/>
</dbReference>
<keyword evidence="2" id="KW-0808">Transferase</keyword>
<dbReference type="InterPro" id="IPR023631">
    <property type="entry name" value="Amidase_dom"/>
</dbReference>
<dbReference type="PATRIC" id="fig|1618625.3.peg.611"/>
<organism evidence="2 3">
    <name type="scientific">Candidatus Azambacteria bacterium GW2011_GWE2_46_45</name>
    <dbReference type="NCBI Taxonomy" id="1618625"/>
    <lineage>
        <taxon>Bacteria</taxon>
        <taxon>Candidatus Azamiibacteriota</taxon>
    </lineage>
</organism>
<evidence type="ECO:0000313" key="2">
    <source>
        <dbReference type="EMBL" id="KKU38891.1"/>
    </source>
</evidence>
<dbReference type="SUPFAM" id="SSF75304">
    <property type="entry name" value="Amidase signature (AS) enzymes"/>
    <property type="match status" value="1"/>
</dbReference>
<feature type="domain" description="Amidase" evidence="1">
    <location>
        <begin position="2"/>
        <end position="66"/>
    </location>
</feature>
<proteinExistence type="predicted"/>
<dbReference type="PANTHER" id="PTHR11895:SF151">
    <property type="entry name" value="GLUTAMYL-TRNA(GLN) AMIDOTRANSFERASE SUBUNIT A"/>
    <property type="match status" value="1"/>
</dbReference>
<dbReference type="PANTHER" id="PTHR11895">
    <property type="entry name" value="TRANSAMIDASE"/>
    <property type="match status" value="1"/>
</dbReference>
<protein>
    <submittedName>
        <fullName evidence="2">Glutamyl-tRNA(Gln) amidotransferase subunit A</fullName>
    </submittedName>
</protein>
<dbReference type="InterPro" id="IPR000120">
    <property type="entry name" value="Amidase"/>
</dbReference>
<dbReference type="Proteomes" id="UP000034202">
    <property type="component" value="Unassembled WGS sequence"/>
</dbReference>
<reference evidence="2 3" key="1">
    <citation type="journal article" date="2015" name="Nature">
        <title>rRNA introns, odd ribosomes, and small enigmatic genomes across a large radiation of phyla.</title>
        <authorList>
            <person name="Brown C.T."/>
            <person name="Hug L.A."/>
            <person name="Thomas B.C."/>
            <person name="Sharon I."/>
            <person name="Castelle C.J."/>
            <person name="Singh A."/>
            <person name="Wilkins M.J."/>
            <person name="Williams K.H."/>
            <person name="Banfield J.F."/>
        </authorList>
    </citation>
    <scope>NUCLEOTIDE SEQUENCE [LARGE SCALE GENOMIC DNA]</scope>
</reference>
<accession>A0A0G1Q198</accession>
<evidence type="ECO:0000259" key="1">
    <source>
        <dbReference type="Pfam" id="PF01425"/>
    </source>
</evidence>
<dbReference type="InterPro" id="IPR036928">
    <property type="entry name" value="AS_sf"/>
</dbReference>